<dbReference type="InterPro" id="IPR019284">
    <property type="entry name" value="RP532"/>
</dbReference>
<dbReference type="Proteomes" id="UP001144204">
    <property type="component" value="Unassembled WGS sequence"/>
</dbReference>
<keyword evidence="2" id="KW-0472">Membrane</keyword>
<feature type="region of interest" description="Disordered" evidence="1">
    <location>
        <begin position="1"/>
        <end position="22"/>
    </location>
</feature>
<keyword evidence="2" id="KW-1133">Transmembrane helix</keyword>
<reference evidence="3" key="1">
    <citation type="submission" date="2022-07" db="EMBL/GenBank/DDBJ databases">
        <authorList>
            <person name="Kouya T."/>
            <person name="Ishiyama Y."/>
        </authorList>
    </citation>
    <scope>NUCLEOTIDE SEQUENCE</scope>
    <source>
        <strain evidence="3">WR16-4</strain>
    </source>
</reference>
<feature type="transmembrane region" description="Helical" evidence="2">
    <location>
        <begin position="102"/>
        <end position="119"/>
    </location>
</feature>
<keyword evidence="4" id="KW-1185">Reference proteome</keyword>
<accession>A0A9W6B0M9</accession>
<dbReference type="EMBL" id="BRPL01000002">
    <property type="protein sequence ID" value="GLB46366.1"/>
    <property type="molecule type" value="Genomic_DNA"/>
</dbReference>
<organism evidence="3 4">
    <name type="scientific">Philodulcilactobacillus myokoensis</name>
    <dbReference type="NCBI Taxonomy" id="2929573"/>
    <lineage>
        <taxon>Bacteria</taxon>
        <taxon>Bacillati</taxon>
        <taxon>Bacillota</taxon>
        <taxon>Bacilli</taxon>
        <taxon>Lactobacillales</taxon>
        <taxon>Lactobacillaceae</taxon>
        <taxon>Philodulcilactobacillus</taxon>
    </lineage>
</organism>
<evidence type="ECO:0008006" key="5">
    <source>
        <dbReference type="Google" id="ProtNLM"/>
    </source>
</evidence>
<evidence type="ECO:0000313" key="3">
    <source>
        <dbReference type="EMBL" id="GLB46366.1"/>
    </source>
</evidence>
<dbReference type="AlphaFoldDB" id="A0A9W6B0M9"/>
<evidence type="ECO:0000313" key="4">
    <source>
        <dbReference type="Proteomes" id="UP001144204"/>
    </source>
</evidence>
<evidence type="ECO:0000256" key="1">
    <source>
        <dbReference type="SAM" id="MobiDB-lite"/>
    </source>
</evidence>
<reference evidence="3" key="2">
    <citation type="journal article" date="2023" name="PLoS ONE">
        <title>Philodulcilactobacillus myokoensis gen. nov., sp. nov., a fructophilic, acidophilic, and agar-phobic lactic acid bacterium isolated from fermented vegetable extracts.</title>
        <authorList>
            <person name="Kouya T."/>
            <person name="Ishiyama Y."/>
            <person name="Ohashi S."/>
            <person name="Kumakubo R."/>
            <person name="Yamazaki T."/>
            <person name="Otaki T."/>
        </authorList>
    </citation>
    <scope>NUCLEOTIDE SEQUENCE</scope>
    <source>
        <strain evidence="3">WR16-4</strain>
    </source>
</reference>
<comment type="caution">
    <text evidence="3">The sequence shown here is derived from an EMBL/GenBank/DDBJ whole genome shotgun (WGS) entry which is preliminary data.</text>
</comment>
<name>A0A9W6B0M9_9LACO</name>
<protein>
    <recommendedName>
        <fullName evidence="5">DUF2335 domain-containing protein</fullName>
    </recommendedName>
</protein>
<dbReference type="Pfam" id="PF10097">
    <property type="entry name" value="DUF2335"/>
    <property type="match status" value="1"/>
</dbReference>
<feature type="transmembrane region" description="Helical" evidence="2">
    <location>
        <begin position="125"/>
        <end position="143"/>
    </location>
</feature>
<sequence>MHPDSKVRKNSNSEIKSHKDFKKLPPNLQHRLIKIQETRTSSPFPNPKMLKGYNEINPGIANKIIDSGIEESKYRRNLQKSYFEIRKKNAESLNDSRRRREWFAFVIAIILVLSTIILLFTNHYIAGTLSGFGSLALVGKFMYPNYENSNLNHNKKNASNKMAKNKK</sequence>
<gene>
    <name evidence="3" type="ORF">WR164_03450</name>
</gene>
<proteinExistence type="predicted"/>
<evidence type="ECO:0000256" key="2">
    <source>
        <dbReference type="SAM" id="Phobius"/>
    </source>
</evidence>
<keyword evidence="2" id="KW-0812">Transmembrane</keyword>